<dbReference type="EMBL" id="JBBNAG010000005">
    <property type="protein sequence ID" value="KAK9132721.1"/>
    <property type="molecule type" value="Genomic_DNA"/>
</dbReference>
<keyword evidence="4" id="KW-0540">Nuclease</keyword>
<dbReference type="InterPro" id="IPR027806">
    <property type="entry name" value="HARBI1_dom"/>
</dbReference>
<evidence type="ECO:0000256" key="3">
    <source>
        <dbReference type="ARBA" id="ARBA00006958"/>
    </source>
</evidence>
<evidence type="ECO:0000256" key="6">
    <source>
        <dbReference type="ARBA" id="ARBA00022801"/>
    </source>
</evidence>
<name>A0AAP0JG83_9MAGN</name>
<keyword evidence="10" id="KW-1185">Reference proteome</keyword>
<evidence type="ECO:0000259" key="8">
    <source>
        <dbReference type="Pfam" id="PF13359"/>
    </source>
</evidence>
<proteinExistence type="inferred from homology"/>
<dbReference type="PANTHER" id="PTHR22930:SF259">
    <property type="entry name" value="OS08G0106900 PROTEIN"/>
    <property type="match status" value="1"/>
</dbReference>
<comment type="cofactor">
    <cofactor evidence="1">
        <name>a divalent metal cation</name>
        <dbReference type="ChEBI" id="CHEBI:60240"/>
    </cofactor>
</comment>
<evidence type="ECO:0000256" key="4">
    <source>
        <dbReference type="ARBA" id="ARBA00022722"/>
    </source>
</evidence>
<keyword evidence="6" id="KW-0378">Hydrolase</keyword>
<evidence type="ECO:0000313" key="10">
    <source>
        <dbReference type="Proteomes" id="UP001419268"/>
    </source>
</evidence>
<dbReference type="Proteomes" id="UP001419268">
    <property type="component" value="Unassembled WGS sequence"/>
</dbReference>
<dbReference type="GO" id="GO:0016787">
    <property type="term" value="F:hydrolase activity"/>
    <property type="evidence" value="ECO:0007669"/>
    <property type="project" value="UniProtKB-KW"/>
</dbReference>
<dbReference type="GO" id="GO:0005634">
    <property type="term" value="C:nucleus"/>
    <property type="evidence" value="ECO:0007669"/>
    <property type="project" value="UniProtKB-SubCell"/>
</dbReference>
<evidence type="ECO:0000256" key="5">
    <source>
        <dbReference type="ARBA" id="ARBA00022723"/>
    </source>
</evidence>
<dbReference type="PANTHER" id="PTHR22930">
    <property type="match status" value="1"/>
</dbReference>
<comment type="similarity">
    <text evidence="3">Belongs to the HARBI1 family.</text>
</comment>
<evidence type="ECO:0000256" key="1">
    <source>
        <dbReference type="ARBA" id="ARBA00001968"/>
    </source>
</evidence>
<keyword evidence="7" id="KW-0539">Nucleus</keyword>
<comment type="caution">
    <text evidence="9">The sequence shown here is derived from an EMBL/GenBank/DDBJ whole genome shotgun (WGS) entry which is preliminary data.</text>
</comment>
<reference evidence="9 10" key="1">
    <citation type="submission" date="2024-01" db="EMBL/GenBank/DDBJ databases">
        <title>Genome assemblies of Stephania.</title>
        <authorList>
            <person name="Yang L."/>
        </authorList>
    </citation>
    <scope>NUCLEOTIDE SEQUENCE [LARGE SCALE GENOMIC DNA]</scope>
    <source>
        <strain evidence="9">JXDWG</strain>
        <tissue evidence="9">Leaf</tissue>
    </source>
</reference>
<dbReference type="GO" id="GO:0004518">
    <property type="term" value="F:nuclease activity"/>
    <property type="evidence" value="ECO:0007669"/>
    <property type="project" value="UniProtKB-KW"/>
</dbReference>
<feature type="domain" description="DDE Tnp4" evidence="8">
    <location>
        <begin position="30"/>
        <end position="191"/>
    </location>
</feature>
<dbReference type="Pfam" id="PF13359">
    <property type="entry name" value="DDE_Tnp_4"/>
    <property type="match status" value="1"/>
</dbReference>
<comment type="subcellular location">
    <subcellularLocation>
        <location evidence="2">Nucleus</location>
    </subcellularLocation>
</comment>
<accession>A0AAP0JG83</accession>
<gene>
    <name evidence="9" type="ORF">Scep_012249</name>
</gene>
<dbReference type="GO" id="GO:0046872">
    <property type="term" value="F:metal ion binding"/>
    <property type="evidence" value="ECO:0007669"/>
    <property type="project" value="UniProtKB-KW"/>
</dbReference>
<evidence type="ECO:0000313" key="9">
    <source>
        <dbReference type="EMBL" id="KAK9132721.1"/>
    </source>
</evidence>
<dbReference type="InterPro" id="IPR045249">
    <property type="entry name" value="HARBI1-like"/>
</dbReference>
<organism evidence="9 10">
    <name type="scientific">Stephania cephalantha</name>
    <dbReference type="NCBI Taxonomy" id="152367"/>
    <lineage>
        <taxon>Eukaryota</taxon>
        <taxon>Viridiplantae</taxon>
        <taxon>Streptophyta</taxon>
        <taxon>Embryophyta</taxon>
        <taxon>Tracheophyta</taxon>
        <taxon>Spermatophyta</taxon>
        <taxon>Magnoliopsida</taxon>
        <taxon>Ranunculales</taxon>
        <taxon>Menispermaceae</taxon>
        <taxon>Menispermoideae</taxon>
        <taxon>Cissampelideae</taxon>
        <taxon>Stephania</taxon>
    </lineage>
</organism>
<protein>
    <recommendedName>
        <fullName evidence="8">DDE Tnp4 domain-containing protein</fullName>
    </recommendedName>
</protein>
<evidence type="ECO:0000256" key="7">
    <source>
        <dbReference type="ARBA" id="ARBA00023242"/>
    </source>
</evidence>
<keyword evidence="5" id="KW-0479">Metal-binding</keyword>
<dbReference type="AlphaFoldDB" id="A0AAP0JG83"/>
<sequence length="259" mass="29794">MMAKPKSSTAQIIRDSTRFYPYFKDCIGAIDGTHIPAMIVGNDSSNYRNRHGFTSQNVLAACNFDLEFIYVLSGWEGSARDSRILSDALSRRNGLKVPQGKYFLVDCGFPNRRQFLAPFRGVRYHLSDFTGKGRHPENANELFNLRHVSLRNVVERLFGIFESRFTIFKTAPPFPFKIQAELVLACAGLHNYLRKECRSDEFPIELDTEDALSSDSEEDDDFEILSETQEQQRENANKWRNFIATEMWSDVDVVNNNMH</sequence>
<evidence type="ECO:0000256" key="2">
    <source>
        <dbReference type="ARBA" id="ARBA00004123"/>
    </source>
</evidence>